<proteinExistence type="predicted"/>
<protein>
    <submittedName>
        <fullName evidence="1">Uncharacterized protein</fullName>
    </submittedName>
</protein>
<dbReference type="PATRIC" id="fig|1339327.3.peg.1699"/>
<evidence type="ECO:0000313" key="2">
    <source>
        <dbReference type="Proteomes" id="UP000022082"/>
    </source>
</evidence>
<comment type="caution">
    <text evidence="1">The sequence shown here is derived from an EMBL/GenBank/DDBJ whole genome shotgun (WGS) entry which is preliminary data.</text>
</comment>
<dbReference type="Proteomes" id="UP000022082">
    <property type="component" value="Unassembled WGS sequence"/>
</dbReference>
<name>A0A015X6M0_BACFG</name>
<reference evidence="1 2" key="1">
    <citation type="submission" date="2014-02" db="EMBL/GenBank/DDBJ databases">
        <authorList>
            <person name="Sears C."/>
            <person name="Carroll K."/>
            <person name="Sack B.R."/>
            <person name="Qadri F."/>
            <person name="Myers L.L."/>
            <person name="Chung G.-T."/>
            <person name="Escheverria P."/>
            <person name="Fraser C.M."/>
            <person name="Sadzewicz L."/>
            <person name="Shefchek K.A."/>
            <person name="Tallon L."/>
            <person name="Das S.P."/>
            <person name="Daugherty S."/>
            <person name="Mongodin E.F."/>
        </authorList>
    </citation>
    <scope>NUCLEOTIDE SEQUENCE [LARGE SCALE GENOMIC DNA]</scope>
    <source>
        <strain evidence="1 2">S36L11</strain>
    </source>
</reference>
<evidence type="ECO:0000313" key="1">
    <source>
        <dbReference type="EMBL" id="EXZ29715.1"/>
    </source>
</evidence>
<dbReference type="AlphaFoldDB" id="A0A015X6M0"/>
<dbReference type="EMBL" id="JGDJ01000153">
    <property type="protein sequence ID" value="EXZ29715.1"/>
    <property type="molecule type" value="Genomic_DNA"/>
</dbReference>
<gene>
    <name evidence="1" type="ORF">M136_1043</name>
</gene>
<accession>A0A015X6M0</accession>
<organism evidence="1 2">
    <name type="scientific">Bacteroides fragilis str. S36L11</name>
    <dbReference type="NCBI Taxonomy" id="1339327"/>
    <lineage>
        <taxon>Bacteria</taxon>
        <taxon>Pseudomonadati</taxon>
        <taxon>Bacteroidota</taxon>
        <taxon>Bacteroidia</taxon>
        <taxon>Bacteroidales</taxon>
        <taxon>Bacteroidaceae</taxon>
        <taxon>Bacteroides</taxon>
    </lineage>
</organism>
<sequence>MVHHALIHYSNFIKFTVMKKILFFLFAFLAFQYTVAQSIFERKSIGNNVYVSTNTSEKKAESIRNFSFAEESLYAPPVILQGSVFLDEICNKYKSQGVKGWMNIFLYSDLNGCITDITLAFPEGLTVTDDDVSLILSTAQKKCKLQFPIEGIYKYKDWAIYDYVFYLTN</sequence>